<dbReference type="Gene3D" id="3.40.50.300">
    <property type="entry name" value="P-loop containing nucleotide triphosphate hydrolases"/>
    <property type="match status" value="1"/>
</dbReference>
<proteinExistence type="predicted"/>
<reference evidence="1" key="1">
    <citation type="submission" date="2022-10" db="EMBL/GenBank/DDBJ databases">
        <title>Complete genome sequence of Agrobacterium salinitolerans CFBP5507.</title>
        <authorList>
            <person name="Tchabashvili S."/>
            <person name="Yen H.-C."/>
            <person name="Haryono M."/>
            <person name="Lin Y.-C."/>
            <person name="Lai E.-M."/>
            <person name="Kuo C.-H."/>
        </authorList>
    </citation>
    <scope>NUCLEOTIDE SEQUENCE</scope>
    <source>
        <strain evidence="1">CFBP5507</strain>
        <plasmid evidence="1">pAtCFBP5507b</plasmid>
    </source>
</reference>
<geneLocation type="plasmid" evidence="1 2">
    <name>pAtCFBP5507b</name>
</geneLocation>
<dbReference type="PANTHER" id="PTHR13696">
    <property type="entry name" value="P-LOOP CONTAINING NUCLEOSIDE TRIPHOSPHATE HYDROLASE"/>
    <property type="match status" value="1"/>
</dbReference>
<dbReference type="OrthoDB" id="113462at2"/>
<dbReference type="PIRSF" id="PIRSF009320">
    <property type="entry name" value="Nuc_binding_HP_1000"/>
    <property type="match status" value="1"/>
</dbReference>
<gene>
    <name evidence="1" type="ORF">CFBP5507_26330</name>
</gene>
<dbReference type="PANTHER" id="PTHR13696:SF96">
    <property type="entry name" value="COBQ_COBB_MIND_PARA NUCLEOTIDE BINDING DOMAIN-CONTAINING PROTEIN"/>
    <property type="match status" value="1"/>
</dbReference>
<dbReference type="CDD" id="cd02042">
    <property type="entry name" value="ParAB_family"/>
    <property type="match status" value="1"/>
</dbReference>
<organism evidence="1 2">
    <name type="scientific">Agrobacterium salinitolerans</name>
    <dbReference type="NCBI Taxonomy" id="1183413"/>
    <lineage>
        <taxon>Bacteria</taxon>
        <taxon>Pseudomonadati</taxon>
        <taxon>Pseudomonadota</taxon>
        <taxon>Alphaproteobacteria</taxon>
        <taxon>Hyphomicrobiales</taxon>
        <taxon>Rhizobiaceae</taxon>
        <taxon>Rhizobium/Agrobacterium group</taxon>
        <taxon>Agrobacterium</taxon>
    </lineage>
</organism>
<evidence type="ECO:0000313" key="1">
    <source>
        <dbReference type="EMBL" id="UYZ11169.1"/>
    </source>
</evidence>
<evidence type="ECO:0000313" key="2">
    <source>
        <dbReference type="Proteomes" id="UP000298735"/>
    </source>
</evidence>
<dbReference type="InterPro" id="IPR002586">
    <property type="entry name" value="CobQ/CobB/MinD/ParA_Nub-bd_dom"/>
</dbReference>
<dbReference type="RefSeq" id="WP_137409523.1">
    <property type="nucleotide sequence ID" value="NZ_CP109971.1"/>
</dbReference>
<keyword evidence="1" id="KW-0614">Plasmid</keyword>
<dbReference type="KEGG" id="asal:CFBP5507_26330"/>
<dbReference type="InterPro" id="IPR027417">
    <property type="entry name" value="P-loop_NTPase"/>
</dbReference>
<dbReference type="EMBL" id="CP109971">
    <property type="protein sequence ID" value="UYZ11169.1"/>
    <property type="molecule type" value="Genomic_DNA"/>
</dbReference>
<dbReference type="Pfam" id="PF01656">
    <property type="entry name" value="CbiA"/>
    <property type="match status" value="1"/>
</dbReference>
<accession>A0A4Z1R755</accession>
<dbReference type="Proteomes" id="UP000298735">
    <property type="component" value="Plasmid pAtCFBP5507b"/>
</dbReference>
<name>A0A4Z1R755_9HYPH</name>
<dbReference type="InterPro" id="IPR050678">
    <property type="entry name" value="DNA_Partitioning_ATPase"/>
</dbReference>
<dbReference type="AlphaFoldDB" id="A0A4Z1R755"/>
<sequence>MPVIAVANPKGGAGKSTTTLVLATTLARQGASVTVLDCDRNQPIAGWRAGESKNPVVVDSAIDEESFKEKLDHHRRKSQFVFVDLEGTANRLMSRALFRAHLAIIPIQASPTDAELAAKAIHLIKDEGESFDKVIPYRVLFTRTSPQIKTKIERQIFKQLSGGEIPQFVNHLNERAAYKSMFFHQQDLDELDPAEVNGLPQARDNALKLTAELVDMVAQKEAAA</sequence>
<dbReference type="SUPFAM" id="SSF52540">
    <property type="entry name" value="P-loop containing nucleoside triphosphate hydrolases"/>
    <property type="match status" value="1"/>
</dbReference>
<protein>
    <submittedName>
        <fullName evidence="1">ParA family protein</fullName>
    </submittedName>
</protein>